<dbReference type="InterPro" id="IPR032818">
    <property type="entry name" value="DedA-like"/>
</dbReference>
<name>A0A0A0BR00_9CELL</name>
<dbReference type="AlphaFoldDB" id="A0A0A0BR00"/>
<evidence type="ECO:0000256" key="2">
    <source>
        <dbReference type="ARBA" id="ARBA00010792"/>
    </source>
</evidence>
<evidence type="ECO:0000256" key="5">
    <source>
        <dbReference type="ARBA" id="ARBA00022989"/>
    </source>
</evidence>
<feature type="transmembrane region" description="Helical" evidence="7">
    <location>
        <begin position="20"/>
        <end position="48"/>
    </location>
</feature>
<evidence type="ECO:0000256" key="6">
    <source>
        <dbReference type="ARBA" id="ARBA00023136"/>
    </source>
</evidence>
<keyword evidence="10" id="KW-1185">Reference proteome</keyword>
<keyword evidence="6 7" id="KW-0472">Membrane</keyword>
<dbReference type="Pfam" id="PF09335">
    <property type="entry name" value="VTT_dom"/>
    <property type="match status" value="1"/>
</dbReference>
<comment type="subcellular location">
    <subcellularLocation>
        <location evidence="1 7">Cell membrane</location>
        <topology evidence="1 7">Multi-pass membrane protein</topology>
    </subcellularLocation>
</comment>
<proteinExistence type="inferred from homology"/>
<evidence type="ECO:0000256" key="3">
    <source>
        <dbReference type="ARBA" id="ARBA00022475"/>
    </source>
</evidence>
<dbReference type="InterPro" id="IPR032816">
    <property type="entry name" value="VTT_dom"/>
</dbReference>
<evidence type="ECO:0000256" key="1">
    <source>
        <dbReference type="ARBA" id="ARBA00004651"/>
    </source>
</evidence>
<evidence type="ECO:0000256" key="4">
    <source>
        <dbReference type="ARBA" id="ARBA00022692"/>
    </source>
</evidence>
<protein>
    <submittedName>
        <fullName evidence="9">Membrane protein</fullName>
    </submittedName>
</protein>
<dbReference type="PANTHER" id="PTHR30353:SF0">
    <property type="entry name" value="TRANSMEMBRANE PROTEIN"/>
    <property type="match status" value="1"/>
</dbReference>
<dbReference type="Proteomes" id="UP000029839">
    <property type="component" value="Unassembled WGS sequence"/>
</dbReference>
<reference evidence="9 10" key="1">
    <citation type="submission" date="2013-08" db="EMBL/GenBank/DDBJ databases">
        <title>Genome sequencing of Cellulomonas carbonis T26.</title>
        <authorList>
            <person name="Chen F."/>
            <person name="Li Y."/>
            <person name="Wang G."/>
        </authorList>
    </citation>
    <scope>NUCLEOTIDE SEQUENCE [LARGE SCALE GENOMIC DNA]</scope>
    <source>
        <strain evidence="9 10">T26</strain>
    </source>
</reference>
<feature type="transmembrane region" description="Helical" evidence="7">
    <location>
        <begin position="155"/>
        <end position="177"/>
    </location>
</feature>
<reference evidence="9 10" key="2">
    <citation type="journal article" date="2015" name="Stand. Genomic Sci.">
        <title>Draft genome sequence of Cellulomonas carbonis T26(T) and comparative analysis of six Cellulomonas genomes.</title>
        <authorList>
            <person name="Zhuang W."/>
            <person name="Zhang S."/>
            <person name="Xia X."/>
            <person name="Wang G."/>
        </authorList>
    </citation>
    <scope>NUCLEOTIDE SEQUENCE [LARGE SCALE GENOMIC DNA]</scope>
    <source>
        <strain evidence="9 10">T26</strain>
    </source>
</reference>
<gene>
    <name evidence="9" type="ORF">N868_01570</name>
</gene>
<evidence type="ECO:0000313" key="10">
    <source>
        <dbReference type="Proteomes" id="UP000029839"/>
    </source>
</evidence>
<organism evidence="9 10">
    <name type="scientific">Cellulomonas carbonis T26</name>
    <dbReference type="NCBI Taxonomy" id="947969"/>
    <lineage>
        <taxon>Bacteria</taxon>
        <taxon>Bacillati</taxon>
        <taxon>Actinomycetota</taxon>
        <taxon>Actinomycetes</taxon>
        <taxon>Micrococcales</taxon>
        <taxon>Cellulomonadaceae</taxon>
        <taxon>Cellulomonas</taxon>
    </lineage>
</organism>
<keyword evidence="5 7" id="KW-1133">Transmembrane helix</keyword>
<dbReference type="GO" id="GO:0005886">
    <property type="term" value="C:plasma membrane"/>
    <property type="evidence" value="ECO:0007669"/>
    <property type="project" value="UniProtKB-SubCell"/>
</dbReference>
<keyword evidence="4 7" id="KW-0812">Transmembrane</keyword>
<accession>A0A0A0BR00</accession>
<evidence type="ECO:0000313" key="9">
    <source>
        <dbReference type="EMBL" id="KGM09529.1"/>
    </source>
</evidence>
<dbReference type="PANTHER" id="PTHR30353">
    <property type="entry name" value="INNER MEMBRANE PROTEIN DEDA-RELATED"/>
    <property type="match status" value="1"/>
</dbReference>
<evidence type="ECO:0000256" key="7">
    <source>
        <dbReference type="RuleBase" id="RU367016"/>
    </source>
</evidence>
<comment type="similarity">
    <text evidence="2 7">Belongs to the DedA family.</text>
</comment>
<feature type="domain" description="VTT" evidence="8">
    <location>
        <begin position="48"/>
        <end position="174"/>
    </location>
</feature>
<feature type="transmembrane region" description="Helical" evidence="7">
    <location>
        <begin position="60"/>
        <end position="83"/>
    </location>
</feature>
<dbReference type="EMBL" id="AXCY01000091">
    <property type="protein sequence ID" value="KGM09529.1"/>
    <property type="molecule type" value="Genomic_DNA"/>
</dbReference>
<feature type="transmembrane region" description="Helical" evidence="7">
    <location>
        <begin position="189"/>
        <end position="207"/>
    </location>
</feature>
<sequence>MPAATPVLALGPQWLDPDAILHWLGPLAVVGVLAIVFAETGLLVGFFLPGDSLLFTAGMLTATGFIDVPVLLLCALVFAAAFAGDQTGYLIGRSAGPRVFRRPDSRVFRQEYVDRTYAWFERYGGRTVVLARFVPVVRTFAPVAAGVGGMRYRTFVTYNLVGALLWGVGVTLVGFWLGQVAFVQENIEAILIGIVAVSVVPVVVELLRGRAGGRRDTGMSAPTERTPHV</sequence>
<keyword evidence="3 7" id="KW-1003">Cell membrane</keyword>
<comment type="caution">
    <text evidence="9">The sequence shown here is derived from an EMBL/GenBank/DDBJ whole genome shotgun (WGS) entry which is preliminary data.</text>
</comment>
<evidence type="ECO:0000259" key="8">
    <source>
        <dbReference type="Pfam" id="PF09335"/>
    </source>
</evidence>